<dbReference type="EC" id="3.5.4.26" evidence="14"/>
<dbReference type="Pfam" id="PF01872">
    <property type="entry name" value="RibD_C"/>
    <property type="match status" value="1"/>
</dbReference>
<comment type="cofactor">
    <cofactor evidence="14">
        <name>Zn(2+)</name>
        <dbReference type="ChEBI" id="CHEBI:29105"/>
    </cofactor>
    <text evidence="14">Binds 1 zinc ion.</text>
</comment>
<keyword evidence="14 16" id="KW-0378">Hydrolase</keyword>
<comment type="catalytic activity">
    <reaction evidence="13 14">
        <text>2,5-diamino-6-hydroxy-4-(5-phosphoribosylamino)-pyrimidine + H2O + H(+) = 5-amino-6-(5-phospho-D-ribosylamino)uracil + NH4(+)</text>
        <dbReference type="Rhea" id="RHEA:21868"/>
        <dbReference type="ChEBI" id="CHEBI:15377"/>
        <dbReference type="ChEBI" id="CHEBI:15378"/>
        <dbReference type="ChEBI" id="CHEBI:28938"/>
        <dbReference type="ChEBI" id="CHEBI:58453"/>
        <dbReference type="ChEBI" id="CHEBI:58614"/>
        <dbReference type="EC" id="3.5.4.26"/>
    </reaction>
</comment>
<dbReference type="PANTHER" id="PTHR38011:SF7">
    <property type="entry name" value="2,5-DIAMINO-6-RIBOSYLAMINO-4(3H)-PYRIMIDINONE 5'-PHOSPHATE REDUCTASE"/>
    <property type="match status" value="1"/>
</dbReference>
<dbReference type="PROSITE" id="PS00903">
    <property type="entry name" value="CYT_DCMP_DEAMINASES_1"/>
    <property type="match status" value="1"/>
</dbReference>
<dbReference type="InterPro" id="IPR002125">
    <property type="entry name" value="CMP_dCMP_dom"/>
</dbReference>
<dbReference type="InterPro" id="IPR024072">
    <property type="entry name" value="DHFR-like_dom_sf"/>
</dbReference>
<keyword evidence="9 14" id="KW-0521">NADP</keyword>
<dbReference type="Gene3D" id="3.40.140.10">
    <property type="entry name" value="Cytidine Deaminase, domain 2"/>
    <property type="match status" value="1"/>
</dbReference>
<dbReference type="InterPro" id="IPR016193">
    <property type="entry name" value="Cytidine_deaminase-like"/>
</dbReference>
<sequence>MDSKDYMKLVLDAASKGHSTWTNPKVGAVIVKNNQILAIGHHEKFGENHAEINALSKLSKLTDAKGATLYVTLEPCSHFGKTPPCVEKIVQAGIKKVVIGQIDPNPIVSGFGVDYLKEHNVNVEINDIYPKFNRSYNFFYKNNRPLITIKYAMTLDGKINHIRNNRSILTESAAYMDSQKLRSQNQAILIGENTFKIDDPELTVRLNNMKFSPIRLILIKDINQVDLSEKIFKVNSEIWFLSKTKPKKDFSKNVSIFVDDWTPNKILKLLTEHSIQSLLIEGGSSLQANFISSNLVDNFVVYIAPKIFGGQGLPAIFGEELSKIMNLKNLQVKNLKPDLKITAERDTNVHRNN</sequence>
<keyword evidence="11" id="KW-0511">Multifunctional enzyme</keyword>
<evidence type="ECO:0000313" key="16">
    <source>
        <dbReference type="EMBL" id="MFD1417995.1"/>
    </source>
</evidence>
<dbReference type="GO" id="GO:0008835">
    <property type="term" value="F:diaminohydroxyphosphoribosylaminopyrimidine deaminase activity"/>
    <property type="evidence" value="ECO:0007669"/>
    <property type="project" value="UniProtKB-EC"/>
</dbReference>
<dbReference type="GO" id="GO:0008703">
    <property type="term" value="F:5-amino-6-(5-phosphoribosylamino)uracil reductase activity"/>
    <property type="evidence" value="ECO:0007669"/>
    <property type="project" value="UniProtKB-EC"/>
</dbReference>
<organism evidence="16 17">
    <name type="scientific">Companilactobacillus keshanensis</name>
    <dbReference type="NCBI Taxonomy" id="2486003"/>
    <lineage>
        <taxon>Bacteria</taxon>
        <taxon>Bacillati</taxon>
        <taxon>Bacillota</taxon>
        <taxon>Bacilli</taxon>
        <taxon>Lactobacillales</taxon>
        <taxon>Lactobacillaceae</taxon>
        <taxon>Companilactobacillus</taxon>
    </lineage>
</organism>
<comment type="function">
    <text evidence="1 14">Converts 2,5-diamino-6-(ribosylamino)-4(3h)-pyrimidinone 5'-phosphate into 5-amino-6-(ribosylamino)-2,4(1h,3h)-pyrimidinedione 5'-phosphate.</text>
</comment>
<name>A0ABW4BTS1_9LACO</name>
<dbReference type="PIRSF" id="PIRSF006769">
    <property type="entry name" value="RibD"/>
    <property type="match status" value="1"/>
</dbReference>
<dbReference type="SUPFAM" id="SSF53927">
    <property type="entry name" value="Cytidine deaminase-like"/>
    <property type="match status" value="1"/>
</dbReference>
<protein>
    <recommendedName>
        <fullName evidence="14">Riboflavin biosynthesis protein RibD</fullName>
    </recommendedName>
    <domain>
        <recommendedName>
            <fullName evidence="14">Diaminohydroxyphosphoribosylaminopyrimidine deaminase</fullName>
            <shortName evidence="14">DRAP deaminase</shortName>
            <ecNumber evidence="14">3.5.4.26</ecNumber>
        </recommendedName>
        <alternativeName>
            <fullName evidence="14">Riboflavin-specific deaminase</fullName>
        </alternativeName>
    </domain>
    <domain>
        <recommendedName>
            <fullName evidence="14">5-amino-6-(5-phosphoribosylamino)uracil reductase</fullName>
            <ecNumber evidence="14">1.1.1.193</ecNumber>
        </recommendedName>
        <alternativeName>
            <fullName evidence="14">HTP reductase</fullName>
        </alternativeName>
    </domain>
</protein>
<evidence type="ECO:0000256" key="5">
    <source>
        <dbReference type="ARBA" id="ARBA00007417"/>
    </source>
</evidence>
<evidence type="ECO:0000256" key="4">
    <source>
        <dbReference type="ARBA" id="ARBA00005259"/>
    </source>
</evidence>
<accession>A0ABW4BTS1</accession>
<evidence type="ECO:0000256" key="8">
    <source>
        <dbReference type="ARBA" id="ARBA00022833"/>
    </source>
</evidence>
<dbReference type="PANTHER" id="PTHR38011">
    <property type="entry name" value="DIHYDROFOLATE REDUCTASE FAMILY PROTEIN (AFU_ORTHOLOGUE AFUA_8G06820)"/>
    <property type="match status" value="1"/>
</dbReference>
<evidence type="ECO:0000256" key="11">
    <source>
        <dbReference type="ARBA" id="ARBA00023268"/>
    </source>
</evidence>
<dbReference type="InterPro" id="IPR002734">
    <property type="entry name" value="RibDG_C"/>
</dbReference>
<evidence type="ECO:0000256" key="9">
    <source>
        <dbReference type="ARBA" id="ARBA00022857"/>
    </source>
</evidence>
<reference evidence="17" key="1">
    <citation type="journal article" date="2019" name="Int. J. Syst. Evol. Microbiol.">
        <title>The Global Catalogue of Microorganisms (GCM) 10K type strain sequencing project: providing services to taxonomists for standard genome sequencing and annotation.</title>
        <authorList>
            <consortium name="The Broad Institute Genomics Platform"/>
            <consortium name="The Broad Institute Genome Sequencing Center for Infectious Disease"/>
            <person name="Wu L."/>
            <person name="Ma J."/>
        </authorList>
    </citation>
    <scope>NUCLEOTIDE SEQUENCE [LARGE SCALE GENOMIC DNA]</scope>
    <source>
        <strain evidence="17">CCM 8936</strain>
    </source>
</reference>
<evidence type="ECO:0000256" key="10">
    <source>
        <dbReference type="ARBA" id="ARBA00023002"/>
    </source>
</evidence>
<comment type="caution">
    <text evidence="16">The sequence shown here is derived from an EMBL/GenBank/DDBJ whole genome shotgun (WGS) entry which is preliminary data.</text>
</comment>
<comment type="similarity">
    <text evidence="5 14">In the C-terminal section; belongs to the HTP reductase family.</text>
</comment>
<comment type="catalytic activity">
    <reaction evidence="12 14">
        <text>5-amino-6-(5-phospho-D-ribitylamino)uracil + NADP(+) = 5-amino-6-(5-phospho-D-ribosylamino)uracil + NADPH + H(+)</text>
        <dbReference type="Rhea" id="RHEA:17845"/>
        <dbReference type="ChEBI" id="CHEBI:15378"/>
        <dbReference type="ChEBI" id="CHEBI:57783"/>
        <dbReference type="ChEBI" id="CHEBI:58349"/>
        <dbReference type="ChEBI" id="CHEBI:58421"/>
        <dbReference type="ChEBI" id="CHEBI:58453"/>
        <dbReference type="EC" id="1.1.1.193"/>
    </reaction>
</comment>
<dbReference type="EC" id="1.1.1.193" evidence="14"/>
<dbReference type="Gene3D" id="3.40.430.10">
    <property type="entry name" value="Dihydrofolate Reductase, subunit A"/>
    <property type="match status" value="1"/>
</dbReference>
<dbReference type="SUPFAM" id="SSF53597">
    <property type="entry name" value="Dihydrofolate reductase-like"/>
    <property type="match status" value="1"/>
</dbReference>
<dbReference type="PROSITE" id="PS51747">
    <property type="entry name" value="CYT_DCMP_DEAMINASES_2"/>
    <property type="match status" value="1"/>
</dbReference>
<dbReference type="InterPro" id="IPR004794">
    <property type="entry name" value="Eubact_RibD"/>
</dbReference>
<evidence type="ECO:0000256" key="3">
    <source>
        <dbReference type="ARBA" id="ARBA00004910"/>
    </source>
</evidence>
<comment type="pathway">
    <text evidence="3 14">Cofactor biosynthesis; riboflavin biosynthesis; 5-amino-6-(D-ribitylamino)uracil from GTP: step 3/4.</text>
</comment>
<evidence type="ECO:0000256" key="2">
    <source>
        <dbReference type="ARBA" id="ARBA00004882"/>
    </source>
</evidence>
<dbReference type="CDD" id="cd01284">
    <property type="entry name" value="Riboflavin_deaminase-reductase"/>
    <property type="match status" value="1"/>
</dbReference>
<evidence type="ECO:0000256" key="14">
    <source>
        <dbReference type="PIRNR" id="PIRNR006769"/>
    </source>
</evidence>
<keyword evidence="7 14" id="KW-0479">Metal-binding</keyword>
<evidence type="ECO:0000256" key="1">
    <source>
        <dbReference type="ARBA" id="ARBA00002151"/>
    </source>
</evidence>
<feature type="domain" description="CMP/dCMP-type deaminase" evidence="15">
    <location>
        <begin position="1"/>
        <end position="114"/>
    </location>
</feature>
<comment type="similarity">
    <text evidence="4 14">In the N-terminal section; belongs to the cytidine and deoxycytidylate deaminase family.</text>
</comment>
<dbReference type="Proteomes" id="UP001597251">
    <property type="component" value="Unassembled WGS sequence"/>
</dbReference>
<dbReference type="RefSeq" id="WP_225421001.1">
    <property type="nucleotide sequence ID" value="NZ_JBHTOI010000031.1"/>
</dbReference>
<keyword evidence="17" id="KW-1185">Reference proteome</keyword>
<dbReference type="NCBIfam" id="TIGR00326">
    <property type="entry name" value="eubact_ribD"/>
    <property type="match status" value="1"/>
</dbReference>
<dbReference type="Pfam" id="PF00383">
    <property type="entry name" value="dCMP_cyt_deam_1"/>
    <property type="match status" value="1"/>
</dbReference>
<evidence type="ECO:0000256" key="7">
    <source>
        <dbReference type="ARBA" id="ARBA00022723"/>
    </source>
</evidence>
<comment type="pathway">
    <text evidence="2 14">Cofactor biosynthesis; riboflavin biosynthesis; 5-amino-6-(D-ribitylamino)uracil from GTP: step 2/4.</text>
</comment>
<evidence type="ECO:0000259" key="15">
    <source>
        <dbReference type="PROSITE" id="PS51747"/>
    </source>
</evidence>
<dbReference type="InterPro" id="IPR050765">
    <property type="entry name" value="Riboflavin_Biosynth_HTPR"/>
</dbReference>
<evidence type="ECO:0000313" key="17">
    <source>
        <dbReference type="Proteomes" id="UP001597251"/>
    </source>
</evidence>
<keyword evidence="10 14" id="KW-0560">Oxidoreductase</keyword>
<evidence type="ECO:0000256" key="13">
    <source>
        <dbReference type="ARBA" id="ARBA00049886"/>
    </source>
</evidence>
<gene>
    <name evidence="16" type="primary">ribD</name>
    <name evidence="16" type="ORF">ACFQ42_04505</name>
</gene>
<evidence type="ECO:0000256" key="6">
    <source>
        <dbReference type="ARBA" id="ARBA00022619"/>
    </source>
</evidence>
<evidence type="ECO:0000256" key="12">
    <source>
        <dbReference type="ARBA" id="ARBA00049861"/>
    </source>
</evidence>
<dbReference type="InterPro" id="IPR016192">
    <property type="entry name" value="APOBEC/CMP_deaminase_Zn-bd"/>
</dbReference>
<keyword evidence="8 14" id="KW-0862">Zinc</keyword>
<keyword evidence="6 14" id="KW-0686">Riboflavin biosynthesis</keyword>
<dbReference type="EMBL" id="JBHTOI010000031">
    <property type="protein sequence ID" value="MFD1417995.1"/>
    <property type="molecule type" value="Genomic_DNA"/>
</dbReference>
<proteinExistence type="inferred from homology"/>